<evidence type="ECO:0000259" key="1">
    <source>
        <dbReference type="Pfam" id="PF16087"/>
    </source>
</evidence>
<dbReference type="Pfam" id="PF16087">
    <property type="entry name" value="DUF4817"/>
    <property type="match status" value="1"/>
</dbReference>
<dbReference type="AlphaFoldDB" id="A0A8K0GE95"/>
<evidence type="ECO:0000313" key="3">
    <source>
        <dbReference type="Proteomes" id="UP000801492"/>
    </source>
</evidence>
<feature type="domain" description="DUF4817" evidence="1">
    <location>
        <begin position="9"/>
        <end position="63"/>
    </location>
</feature>
<gene>
    <name evidence="2" type="ORF">ILUMI_10314</name>
</gene>
<reference evidence="2" key="1">
    <citation type="submission" date="2019-08" db="EMBL/GenBank/DDBJ databases">
        <title>The genome of the North American firefly Photinus pyralis.</title>
        <authorList>
            <consortium name="Photinus pyralis genome working group"/>
            <person name="Fallon T.R."/>
            <person name="Sander Lower S.E."/>
            <person name="Weng J.-K."/>
        </authorList>
    </citation>
    <scope>NUCLEOTIDE SEQUENCE</scope>
    <source>
        <strain evidence="2">TRF0915ILg1</strain>
        <tissue evidence="2">Whole body</tissue>
    </source>
</reference>
<dbReference type="EMBL" id="VTPC01005588">
    <property type="protein sequence ID" value="KAF2895861.1"/>
    <property type="molecule type" value="Genomic_DNA"/>
</dbReference>
<dbReference type="OrthoDB" id="6782743at2759"/>
<evidence type="ECO:0000313" key="2">
    <source>
        <dbReference type="EMBL" id="KAF2895861.1"/>
    </source>
</evidence>
<dbReference type="Proteomes" id="UP000801492">
    <property type="component" value="Unassembled WGS sequence"/>
</dbReference>
<dbReference type="InterPro" id="IPR032135">
    <property type="entry name" value="DUF4817"/>
</dbReference>
<keyword evidence="3" id="KW-1185">Reference proteome</keyword>
<comment type="caution">
    <text evidence="2">The sequence shown here is derived from an EMBL/GenBank/DDBJ whole genome shotgun (WGS) entry which is preliminary data.</text>
</comment>
<organism evidence="2 3">
    <name type="scientific">Ignelater luminosus</name>
    <name type="common">Cucubano</name>
    <name type="synonym">Pyrophorus luminosus</name>
    <dbReference type="NCBI Taxonomy" id="2038154"/>
    <lineage>
        <taxon>Eukaryota</taxon>
        <taxon>Metazoa</taxon>
        <taxon>Ecdysozoa</taxon>
        <taxon>Arthropoda</taxon>
        <taxon>Hexapoda</taxon>
        <taxon>Insecta</taxon>
        <taxon>Pterygota</taxon>
        <taxon>Neoptera</taxon>
        <taxon>Endopterygota</taxon>
        <taxon>Coleoptera</taxon>
        <taxon>Polyphaga</taxon>
        <taxon>Elateriformia</taxon>
        <taxon>Elateroidea</taxon>
        <taxon>Elateridae</taxon>
        <taxon>Agrypninae</taxon>
        <taxon>Pyrophorini</taxon>
        <taxon>Ignelater</taxon>
    </lineage>
</organism>
<name>A0A8K0GE95_IGNLU</name>
<sequence length="88" mass="9901">MASAKTVYTIEERIDLIELYIENGRSAAATFRKFKAKYGPNVTLTIFTITKLYQKWRETGSVTDDKTSLTGRPVTVATPEAVDKVRDL</sequence>
<protein>
    <recommendedName>
        <fullName evidence="1">DUF4817 domain-containing protein</fullName>
    </recommendedName>
</protein>
<proteinExistence type="predicted"/>
<accession>A0A8K0GE95</accession>